<keyword evidence="4 9" id="KW-0812">Transmembrane</keyword>
<evidence type="ECO:0000256" key="4">
    <source>
        <dbReference type="ARBA" id="ARBA00022692"/>
    </source>
</evidence>
<keyword evidence="11" id="KW-1185">Reference proteome</keyword>
<evidence type="ECO:0000256" key="1">
    <source>
        <dbReference type="ARBA" id="ARBA00004389"/>
    </source>
</evidence>
<evidence type="ECO:0000256" key="8">
    <source>
        <dbReference type="SAM" id="MobiDB-lite"/>
    </source>
</evidence>
<evidence type="ECO:0000256" key="5">
    <source>
        <dbReference type="ARBA" id="ARBA00022824"/>
    </source>
</evidence>
<comment type="subcellular location">
    <subcellularLocation>
        <location evidence="1">Endoplasmic reticulum membrane</location>
        <topology evidence="1">Single-pass membrane protein</topology>
    </subcellularLocation>
</comment>
<evidence type="ECO:0000256" key="3">
    <source>
        <dbReference type="ARBA" id="ARBA00014257"/>
    </source>
</evidence>
<evidence type="ECO:0000256" key="2">
    <source>
        <dbReference type="ARBA" id="ARBA00007709"/>
    </source>
</evidence>
<dbReference type="GO" id="GO:0005789">
    <property type="term" value="C:endoplasmic reticulum membrane"/>
    <property type="evidence" value="ECO:0007669"/>
    <property type="project" value="UniProtKB-SubCell"/>
</dbReference>
<gene>
    <name evidence="10" type="ORF">SNE40_007405</name>
</gene>
<comment type="similarity">
    <text evidence="2">Belongs to the TRIQK family.</text>
</comment>
<evidence type="ECO:0000256" key="9">
    <source>
        <dbReference type="SAM" id="Phobius"/>
    </source>
</evidence>
<evidence type="ECO:0000313" key="10">
    <source>
        <dbReference type="EMBL" id="KAK6185091.1"/>
    </source>
</evidence>
<dbReference type="Pfam" id="PF15168">
    <property type="entry name" value="TRIQK"/>
    <property type="match status" value="1"/>
</dbReference>
<evidence type="ECO:0000256" key="7">
    <source>
        <dbReference type="ARBA" id="ARBA00023136"/>
    </source>
</evidence>
<protein>
    <recommendedName>
        <fullName evidence="3">Triple QxxK/R motif-containing protein</fullName>
    </recommendedName>
</protein>
<dbReference type="AlphaFoldDB" id="A0AAN8JXL5"/>
<feature type="region of interest" description="Disordered" evidence="8">
    <location>
        <begin position="1"/>
        <end position="31"/>
    </location>
</feature>
<comment type="caution">
    <text evidence="10">The sequence shown here is derived from an EMBL/GenBank/DDBJ whole genome shotgun (WGS) entry which is preliminary data.</text>
</comment>
<dbReference type="PANTHER" id="PTHR20583:SF1">
    <property type="entry name" value="TRIPLE QXXK_R MOTIF-CONTAINING PROTEIN"/>
    <property type="match status" value="1"/>
</dbReference>
<name>A0AAN8JXL5_PATCE</name>
<proteinExistence type="inferred from homology"/>
<keyword evidence="6 9" id="KW-1133">Transmembrane helix</keyword>
<dbReference type="Proteomes" id="UP001347796">
    <property type="component" value="Unassembled WGS sequence"/>
</dbReference>
<evidence type="ECO:0000256" key="6">
    <source>
        <dbReference type="ARBA" id="ARBA00022989"/>
    </source>
</evidence>
<feature type="compositionally biased region" description="Basic and acidic residues" evidence="8">
    <location>
        <begin position="16"/>
        <end position="31"/>
    </location>
</feature>
<evidence type="ECO:0000313" key="11">
    <source>
        <dbReference type="Proteomes" id="UP001347796"/>
    </source>
</evidence>
<dbReference type="EMBL" id="JAZGQO010000006">
    <property type="protein sequence ID" value="KAK6185091.1"/>
    <property type="molecule type" value="Genomic_DNA"/>
</dbReference>
<sequence>MGKKDSKNAISSSPIENHRKQIGKQEMKRAKKEMKVAKKHLDQKRSAMTIQEVILVVGALLAVVAGIYFFFMYQLGTQWSPEKIIPENTKQDL</sequence>
<dbReference type="InterPro" id="IPR024842">
    <property type="entry name" value="TRIQK"/>
</dbReference>
<accession>A0AAN8JXL5</accession>
<feature type="transmembrane region" description="Helical" evidence="9">
    <location>
        <begin position="53"/>
        <end position="73"/>
    </location>
</feature>
<keyword evidence="5" id="KW-0256">Endoplasmic reticulum</keyword>
<reference evidence="10 11" key="1">
    <citation type="submission" date="2024-01" db="EMBL/GenBank/DDBJ databases">
        <title>The genome of the rayed Mediterranean limpet Patella caerulea (Linnaeus, 1758).</title>
        <authorList>
            <person name="Anh-Thu Weber A."/>
            <person name="Halstead-Nussloch G."/>
        </authorList>
    </citation>
    <scope>NUCLEOTIDE SEQUENCE [LARGE SCALE GENOMIC DNA]</scope>
    <source>
        <strain evidence="10">AATW-2023a</strain>
        <tissue evidence="10">Whole specimen</tissue>
    </source>
</reference>
<organism evidence="10 11">
    <name type="scientific">Patella caerulea</name>
    <name type="common">Rayed Mediterranean limpet</name>
    <dbReference type="NCBI Taxonomy" id="87958"/>
    <lineage>
        <taxon>Eukaryota</taxon>
        <taxon>Metazoa</taxon>
        <taxon>Spiralia</taxon>
        <taxon>Lophotrochozoa</taxon>
        <taxon>Mollusca</taxon>
        <taxon>Gastropoda</taxon>
        <taxon>Patellogastropoda</taxon>
        <taxon>Patelloidea</taxon>
        <taxon>Patellidae</taxon>
        <taxon>Patella</taxon>
    </lineage>
</organism>
<keyword evidence="7 9" id="KW-0472">Membrane</keyword>
<dbReference type="PANTHER" id="PTHR20583">
    <property type="entry name" value="TRIPLE QXXK/R MOTIF-CONTAINING PROTEIN"/>
    <property type="match status" value="1"/>
</dbReference>